<gene>
    <name evidence="17" type="ORF">AAAX94_07155</name>
</gene>
<evidence type="ECO:0000256" key="2">
    <source>
        <dbReference type="ARBA" id="ARBA00004752"/>
    </source>
</evidence>
<evidence type="ECO:0000313" key="18">
    <source>
        <dbReference type="Proteomes" id="UP001470752"/>
    </source>
</evidence>
<keyword evidence="9" id="KW-0133">Cell shape</keyword>
<evidence type="ECO:0000256" key="14">
    <source>
        <dbReference type="SAM" id="SignalP"/>
    </source>
</evidence>
<dbReference type="InterPro" id="IPR037167">
    <property type="entry name" value="Peptidase_S11_C_sf"/>
</dbReference>
<dbReference type="InterPro" id="IPR012907">
    <property type="entry name" value="Peptidase_S11_C"/>
</dbReference>
<organism evidence="17 18">
    <name type="scientific">Blautia acetigignens</name>
    <dbReference type="NCBI Taxonomy" id="2981783"/>
    <lineage>
        <taxon>Bacteria</taxon>
        <taxon>Bacillati</taxon>
        <taxon>Bacillota</taxon>
        <taxon>Clostridia</taxon>
        <taxon>Lachnospirales</taxon>
        <taxon>Lachnospiraceae</taxon>
        <taxon>Blautia</taxon>
    </lineage>
</organism>
<evidence type="ECO:0000259" key="16">
    <source>
        <dbReference type="Pfam" id="PF07943"/>
    </source>
</evidence>
<keyword evidence="8 17" id="KW-0378">Hydrolase</keyword>
<evidence type="ECO:0000256" key="4">
    <source>
        <dbReference type="ARBA" id="ARBA00012448"/>
    </source>
</evidence>
<evidence type="ECO:0000256" key="9">
    <source>
        <dbReference type="ARBA" id="ARBA00022960"/>
    </source>
</evidence>
<keyword evidence="18" id="KW-1185">Reference proteome</keyword>
<feature type="signal peptide" evidence="14">
    <location>
        <begin position="1"/>
        <end position="27"/>
    </location>
</feature>
<evidence type="ECO:0000256" key="12">
    <source>
        <dbReference type="ARBA" id="ARBA00034000"/>
    </source>
</evidence>
<protein>
    <recommendedName>
        <fullName evidence="4">serine-type D-Ala-D-Ala carboxypeptidase</fullName>
        <ecNumber evidence="4">3.4.16.4</ecNumber>
    </recommendedName>
</protein>
<dbReference type="InterPro" id="IPR012338">
    <property type="entry name" value="Beta-lactam/transpept-like"/>
</dbReference>
<evidence type="ECO:0000313" key="17">
    <source>
        <dbReference type="EMBL" id="MEQ2412798.1"/>
    </source>
</evidence>
<comment type="catalytic activity">
    <reaction evidence="12">
        <text>Preferential cleavage: (Ac)2-L-Lys-D-Ala-|-D-Ala. Also transpeptidation of peptidyl-alanyl moieties that are N-acyl substituents of D-alanine.</text>
        <dbReference type="EC" id="3.4.16.4"/>
    </reaction>
</comment>
<dbReference type="Pfam" id="PF00768">
    <property type="entry name" value="Peptidase_S11"/>
    <property type="match status" value="1"/>
</dbReference>
<feature type="chain" id="PRO_5045924274" description="serine-type D-Ala-D-Ala carboxypeptidase" evidence="14">
    <location>
        <begin position="28"/>
        <end position="439"/>
    </location>
</feature>
<feature type="domain" description="Peptidase S11 D-Ala-D-Ala carboxypeptidase A C-terminal" evidence="16">
    <location>
        <begin position="374"/>
        <end position="421"/>
    </location>
</feature>
<evidence type="ECO:0000256" key="1">
    <source>
        <dbReference type="ARBA" id="ARBA00003217"/>
    </source>
</evidence>
<keyword evidence="11" id="KW-0961">Cell wall biogenesis/degradation</keyword>
<name>A0ABV1CM60_9FIRM</name>
<comment type="similarity">
    <text evidence="3 13">Belongs to the peptidase S11 family.</text>
</comment>
<dbReference type="RefSeq" id="WP_243176669.1">
    <property type="nucleotide sequence ID" value="NZ_JBBNFW010000148.1"/>
</dbReference>
<dbReference type="PANTHER" id="PTHR21581:SF33">
    <property type="entry name" value="D-ALANYL-D-ALANINE CARBOXYPEPTIDASE DACB"/>
    <property type="match status" value="1"/>
</dbReference>
<dbReference type="SUPFAM" id="SSF56601">
    <property type="entry name" value="beta-lactamase/transpeptidase-like"/>
    <property type="match status" value="1"/>
</dbReference>
<dbReference type="PRINTS" id="PR00725">
    <property type="entry name" value="DADACBPTASE1"/>
</dbReference>
<accession>A0ABV1CM60</accession>
<dbReference type="EC" id="3.4.16.4" evidence="4"/>
<evidence type="ECO:0000256" key="5">
    <source>
        <dbReference type="ARBA" id="ARBA00022645"/>
    </source>
</evidence>
<evidence type="ECO:0000256" key="8">
    <source>
        <dbReference type="ARBA" id="ARBA00022801"/>
    </source>
</evidence>
<dbReference type="EMBL" id="JBBNFW010000148">
    <property type="protein sequence ID" value="MEQ2412798.1"/>
    <property type="molecule type" value="Genomic_DNA"/>
</dbReference>
<dbReference type="GO" id="GO:0004180">
    <property type="term" value="F:carboxypeptidase activity"/>
    <property type="evidence" value="ECO:0007669"/>
    <property type="project" value="UniProtKB-KW"/>
</dbReference>
<evidence type="ECO:0000256" key="11">
    <source>
        <dbReference type="ARBA" id="ARBA00023316"/>
    </source>
</evidence>
<feature type="domain" description="Peptidase S11 D-alanyl-D-alanine carboxypeptidase A N-terminal" evidence="15">
    <location>
        <begin position="58"/>
        <end position="282"/>
    </location>
</feature>
<evidence type="ECO:0000256" key="6">
    <source>
        <dbReference type="ARBA" id="ARBA00022670"/>
    </source>
</evidence>
<evidence type="ECO:0000256" key="13">
    <source>
        <dbReference type="RuleBase" id="RU004016"/>
    </source>
</evidence>
<keyword evidence="6" id="KW-0645">Protease</keyword>
<keyword evidence="10" id="KW-0573">Peptidoglycan synthesis</keyword>
<dbReference type="SUPFAM" id="SSF69189">
    <property type="entry name" value="Penicillin-binding protein associated domain"/>
    <property type="match status" value="1"/>
</dbReference>
<dbReference type="InterPro" id="IPR015956">
    <property type="entry name" value="Peniciliin-bd_prot_C_sf"/>
</dbReference>
<dbReference type="InterPro" id="IPR001967">
    <property type="entry name" value="Peptidase_S11_N"/>
</dbReference>
<sequence>MKKKGKRFLCRLLILITGTVSVGQASASAGAADLQGVSTVVQMIPAAVDMNETDGPGSLYALSAVLMDGDSGRVLYEKEGYTARPNASTTKVMTCILALENGKGDDYVMVSKNAAAQPEVKLGLKEGEQYYLEDLLYSLMLKSHNDTAVAIAEHIGGSVEGFAHMMNEKAKEIGCTSTHFVTSNGLDGADAGGVHETTARDLALIMSYAIKNKTFLHITQTRDYSFYDLSGNRQFSVHNANAFLDMTPDAISGKTGFTGNAGYCYVGACKNEGRTFIIALLGCGWPNNKSYKWKDTMKLLEYGKENFHKEVYWQEPAIPEIQVKDGVSENSTVSDESPAQSEQNLSAGLGKAAFIKGVIQAEDSDKKKEVLLKDSEKVTCNVRLQKSLAAPVKKGQKIGQVTFSIGELVLDDYFVTADRNIVKITYFWCVNKVFHDFFH</sequence>
<evidence type="ECO:0000256" key="3">
    <source>
        <dbReference type="ARBA" id="ARBA00007164"/>
    </source>
</evidence>
<dbReference type="PANTHER" id="PTHR21581">
    <property type="entry name" value="D-ALANYL-D-ALANINE CARBOXYPEPTIDASE"/>
    <property type="match status" value="1"/>
</dbReference>
<dbReference type="Gene3D" id="2.60.410.10">
    <property type="entry name" value="D-Ala-D-Ala carboxypeptidase, C-terminal domain"/>
    <property type="match status" value="1"/>
</dbReference>
<evidence type="ECO:0000259" key="15">
    <source>
        <dbReference type="Pfam" id="PF00768"/>
    </source>
</evidence>
<dbReference type="InterPro" id="IPR018044">
    <property type="entry name" value="Peptidase_S11"/>
</dbReference>
<keyword evidence="5 17" id="KW-0121">Carboxypeptidase</keyword>
<comment type="pathway">
    <text evidence="2">Cell wall biogenesis; peptidoglycan biosynthesis.</text>
</comment>
<dbReference type="Pfam" id="PF07943">
    <property type="entry name" value="PBP5_C"/>
    <property type="match status" value="1"/>
</dbReference>
<keyword evidence="7 14" id="KW-0732">Signal</keyword>
<dbReference type="Proteomes" id="UP001470752">
    <property type="component" value="Unassembled WGS sequence"/>
</dbReference>
<dbReference type="Gene3D" id="3.40.710.10">
    <property type="entry name" value="DD-peptidase/beta-lactamase superfamily"/>
    <property type="match status" value="1"/>
</dbReference>
<evidence type="ECO:0000256" key="10">
    <source>
        <dbReference type="ARBA" id="ARBA00022984"/>
    </source>
</evidence>
<reference evidence="17 18" key="1">
    <citation type="submission" date="2024-04" db="EMBL/GenBank/DDBJ databases">
        <title>Human intestinal bacterial collection.</title>
        <authorList>
            <person name="Pauvert C."/>
            <person name="Hitch T.C.A."/>
            <person name="Clavel T."/>
        </authorList>
    </citation>
    <scope>NUCLEOTIDE SEQUENCE [LARGE SCALE GENOMIC DNA]</scope>
    <source>
        <strain evidence="17 18">CLA-AA-H161</strain>
    </source>
</reference>
<comment type="function">
    <text evidence="1">Removes C-terminal D-alanyl residues from sugar-peptide cell wall precursors.</text>
</comment>
<evidence type="ECO:0000256" key="7">
    <source>
        <dbReference type="ARBA" id="ARBA00022729"/>
    </source>
</evidence>
<proteinExistence type="inferred from homology"/>
<comment type="caution">
    <text evidence="17">The sequence shown here is derived from an EMBL/GenBank/DDBJ whole genome shotgun (WGS) entry which is preliminary data.</text>
</comment>